<dbReference type="GO" id="GO:0016740">
    <property type="term" value="F:transferase activity"/>
    <property type="evidence" value="ECO:0007669"/>
    <property type="project" value="UniProtKB-KW"/>
</dbReference>
<name>A0A4U0YT92_9GAMM</name>
<proteinExistence type="predicted"/>
<feature type="domain" description="Polyphosphate kinase-2-related" evidence="1">
    <location>
        <begin position="279"/>
        <end position="501"/>
    </location>
</feature>
<protein>
    <submittedName>
        <fullName evidence="2">Polyphosphate:AMP phosphotransferase</fullName>
    </submittedName>
</protein>
<evidence type="ECO:0000313" key="2">
    <source>
        <dbReference type="EMBL" id="TKA92263.1"/>
    </source>
</evidence>
<dbReference type="InterPro" id="IPR022488">
    <property type="entry name" value="PPK2-related"/>
</dbReference>
<dbReference type="SUPFAM" id="SSF52540">
    <property type="entry name" value="P-loop containing nucleoside triphosphate hydrolases"/>
    <property type="match status" value="1"/>
</dbReference>
<dbReference type="PANTHER" id="PTHR34383">
    <property type="entry name" value="POLYPHOSPHATE:AMP PHOSPHOTRANSFERASE-RELATED"/>
    <property type="match status" value="1"/>
</dbReference>
<dbReference type="Pfam" id="PF03976">
    <property type="entry name" value="PPK2"/>
    <property type="match status" value="2"/>
</dbReference>
<dbReference type="Gene3D" id="3.40.50.300">
    <property type="entry name" value="P-loop containing nucleotide triphosphate hydrolases"/>
    <property type="match status" value="2"/>
</dbReference>
<feature type="domain" description="Polyphosphate kinase-2-related" evidence="1">
    <location>
        <begin position="31"/>
        <end position="248"/>
    </location>
</feature>
<sequence length="504" mass="58433">MKLKKFSSSYYTDRARINPDGTMKVPEHSTNKKSYKRQRRKLTEALLEAQYALRKAKKGPVLVLISGNDEAGKAEAIYGFYNTLDNRYLNTRAFALPQGVEQQMPHLWRYWISLPKPARLGFYLGSWYHQPQIRYCRGEIDLPALRRQMEEIARFERLLTGEGIALVKLWLQVEGPVKPAGRFASGEQTVAMREWGSFSDADYACVQDSFQLISTLTSTEAAPWITVSGDDEHERDIRVGQIVLQRTQQLLEAGPGKMPTASWQPAPLTQLQQLDYDRKLDKARYKERLAHYQARLRELVRHPAFAGRSLLLVFEGTDAAGKGGAIRRISQCLDPRYMRVHGTRAPTSEERHQPYLLRFWKRVPLPGRVAIFDRSYYGRVLVERVEGFCTRREWQRAYDEINDFEAQLQAAGTLVLKFWLAITPEEQLRRFQARAESPLKRHKLSDEDWRNRDQWPQYEQALNDMVERTSTATAPWHVIPAEDKRHARIQTLEIVCTELQNALK</sequence>
<accession>A0A4U0YT92</accession>
<dbReference type="AlphaFoldDB" id="A0A4U0YT92"/>
<evidence type="ECO:0000313" key="3">
    <source>
        <dbReference type="Proteomes" id="UP000305198"/>
    </source>
</evidence>
<keyword evidence="2" id="KW-0808">Transferase</keyword>
<dbReference type="InterPro" id="IPR027417">
    <property type="entry name" value="P-loop_NTPase"/>
</dbReference>
<organism evidence="2 3">
    <name type="scientific">Halopseudomonas bauzanensis</name>
    <dbReference type="NCBI Taxonomy" id="653930"/>
    <lineage>
        <taxon>Bacteria</taxon>
        <taxon>Pseudomonadati</taxon>
        <taxon>Pseudomonadota</taxon>
        <taxon>Gammaproteobacteria</taxon>
        <taxon>Pseudomonadales</taxon>
        <taxon>Pseudomonadaceae</taxon>
        <taxon>Halopseudomonas</taxon>
    </lineage>
</organism>
<dbReference type="Proteomes" id="UP000305198">
    <property type="component" value="Unassembled WGS sequence"/>
</dbReference>
<reference evidence="2 3" key="1">
    <citation type="submission" date="2019-04" db="EMBL/GenBank/DDBJ databases">
        <title>Crypto-aerobic microbial life in anoxic (sulfidic) marine sediments.</title>
        <authorList>
            <person name="Bhattacharya S."/>
            <person name="Roy C."/>
            <person name="Mondal N."/>
            <person name="Sarkar J."/>
            <person name="Mandal S."/>
            <person name="Rameez M.J."/>
            <person name="Ghosh W."/>
        </authorList>
    </citation>
    <scope>NUCLEOTIDE SEQUENCE [LARGE SCALE GENOMIC DNA]</scope>
    <source>
        <strain evidence="2 3">SBBB</strain>
    </source>
</reference>
<dbReference type="PANTHER" id="PTHR34383:SF3">
    <property type="entry name" value="POLYPHOSPHATE:AMP PHOSPHOTRANSFERASE"/>
    <property type="match status" value="1"/>
</dbReference>
<comment type="caution">
    <text evidence="2">The sequence shown here is derived from an EMBL/GenBank/DDBJ whole genome shotgun (WGS) entry which is preliminary data.</text>
</comment>
<evidence type="ECO:0000259" key="1">
    <source>
        <dbReference type="Pfam" id="PF03976"/>
    </source>
</evidence>
<gene>
    <name evidence="2" type="ORF">FA869_07680</name>
</gene>
<dbReference type="EMBL" id="SWAV01000002">
    <property type="protein sequence ID" value="TKA92263.1"/>
    <property type="molecule type" value="Genomic_DNA"/>
</dbReference>